<dbReference type="Proteomes" id="UP000515268">
    <property type="component" value="Chromosome PVPCR_11"/>
</dbReference>
<organism evidence="1 2">
    <name type="scientific">Plasmodium vinckei petteri</name>
    <dbReference type="NCBI Taxonomy" id="138298"/>
    <lineage>
        <taxon>Eukaryota</taxon>
        <taxon>Sar</taxon>
        <taxon>Alveolata</taxon>
        <taxon>Apicomplexa</taxon>
        <taxon>Aconoidasida</taxon>
        <taxon>Haemosporida</taxon>
        <taxon>Plasmodiidae</taxon>
        <taxon>Plasmodium</taxon>
        <taxon>Plasmodium (Vinckeia)</taxon>
    </lineage>
</organism>
<sequence length="157" mass="18953">MYGPPIYAHSRCCFALIFVFYAFLKLSKMFYIIKNVIRNTKCANDVKSKFLLNEICLKHEKEINHNLSPSCYSHSNLFFNDISINLENVKNKENNVLLFNKVRNDKRHRKRAFQKRGYWKKMHYFVRKSNMMCFAFKVQNIDYEKIKKLKRGEIYSN</sequence>
<dbReference type="AlphaFoldDB" id="A0A6V7T4W1"/>
<protein>
    <submittedName>
        <fullName evidence="1">Uncharacterized protein</fullName>
    </submittedName>
</protein>
<gene>
    <name evidence="1" type="ORF">PVPCR_1101200</name>
</gene>
<evidence type="ECO:0000313" key="2">
    <source>
        <dbReference type="Proteomes" id="UP000515268"/>
    </source>
</evidence>
<reference evidence="1 2" key="1">
    <citation type="submission" date="2020-08" db="EMBL/GenBank/DDBJ databases">
        <authorList>
            <person name="Ramaprasad A."/>
        </authorList>
    </citation>
    <scope>NUCLEOTIDE SEQUENCE [LARGE SCALE GENOMIC DNA]</scope>
</reference>
<dbReference type="VEuPathDB" id="PlasmoDB:PVPCR_1101200"/>
<dbReference type="OrthoDB" id="354856at2759"/>
<accession>A0A6V7T4W1</accession>
<keyword evidence="2" id="KW-1185">Reference proteome</keyword>
<proteinExistence type="predicted"/>
<evidence type="ECO:0000313" key="1">
    <source>
        <dbReference type="EMBL" id="CAD2108346.1"/>
    </source>
</evidence>
<dbReference type="EMBL" id="LR865416">
    <property type="protein sequence ID" value="CAD2108346.1"/>
    <property type="molecule type" value="Genomic_DNA"/>
</dbReference>
<name>A0A6V7T4W1_PLAVN</name>